<proteinExistence type="predicted"/>
<name>A0ABQ6M2H6_9GAMM</name>
<gene>
    <name evidence="2" type="ORF">MNKW57_28660</name>
</gene>
<reference evidence="2 3" key="1">
    <citation type="submission" date="2023-04" db="EMBL/GenBank/DDBJ databases">
        <title>Marinobulbifer ophiurae gen. nov., sp. Nov., isolate from tissue of brittle star Ophioplocus japonicus.</title>
        <authorList>
            <person name="Kawano K."/>
            <person name="Sawayama S."/>
            <person name="Nakagawa S."/>
        </authorList>
    </citation>
    <scope>NUCLEOTIDE SEQUENCE [LARGE SCALE GENOMIC DNA]</scope>
    <source>
        <strain evidence="2 3">NKW57</strain>
    </source>
</reference>
<dbReference type="InterPro" id="IPR036249">
    <property type="entry name" value="Thioredoxin-like_sf"/>
</dbReference>
<dbReference type="SUPFAM" id="SSF52833">
    <property type="entry name" value="Thioredoxin-like"/>
    <property type="match status" value="1"/>
</dbReference>
<dbReference type="InterPro" id="IPR000866">
    <property type="entry name" value="AhpC/TSA"/>
</dbReference>
<accession>A0ABQ6M2H6</accession>
<dbReference type="PANTHER" id="PTHR42852">
    <property type="entry name" value="THIOL:DISULFIDE INTERCHANGE PROTEIN DSBE"/>
    <property type="match status" value="1"/>
</dbReference>
<dbReference type="Gene3D" id="3.40.30.10">
    <property type="entry name" value="Glutaredoxin"/>
    <property type="match status" value="1"/>
</dbReference>
<sequence length="126" mass="13861">MPLLDGGNVPLRSLQGQVVLVNYWAVWCKPCREEIPELNHFAAEQKGNIAVFGVNFDAPEPDKNRAQAEKLGIEFPVLAADPAALWQQPQPQVLPATFVIDRQGNWSRTLFGPQTEETLKAAVAGL</sequence>
<feature type="domain" description="Thioredoxin" evidence="1">
    <location>
        <begin position="1"/>
        <end position="126"/>
    </location>
</feature>
<dbReference type="Pfam" id="PF00578">
    <property type="entry name" value="AhpC-TSA"/>
    <property type="match status" value="1"/>
</dbReference>
<dbReference type="PROSITE" id="PS51352">
    <property type="entry name" value="THIOREDOXIN_2"/>
    <property type="match status" value="1"/>
</dbReference>
<organism evidence="2 3">
    <name type="scientific">Biformimicrobium ophioploci</name>
    <dbReference type="NCBI Taxonomy" id="3036711"/>
    <lineage>
        <taxon>Bacteria</taxon>
        <taxon>Pseudomonadati</taxon>
        <taxon>Pseudomonadota</taxon>
        <taxon>Gammaproteobacteria</taxon>
        <taxon>Cellvibrionales</taxon>
        <taxon>Microbulbiferaceae</taxon>
        <taxon>Biformimicrobium</taxon>
    </lineage>
</organism>
<comment type="caution">
    <text evidence="2">The sequence shown here is derived from an EMBL/GenBank/DDBJ whole genome shotgun (WGS) entry which is preliminary data.</text>
</comment>
<evidence type="ECO:0000313" key="2">
    <source>
        <dbReference type="EMBL" id="GMG88545.1"/>
    </source>
</evidence>
<evidence type="ECO:0000313" key="3">
    <source>
        <dbReference type="Proteomes" id="UP001224392"/>
    </source>
</evidence>
<dbReference type="InterPro" id="IPR013766">
    <property type="entry name" value="Thioredoxin_domain"/>
</dbReference>
<dbReference type="InterPro" id="IPR050553">
    <property type="entry name" value="Thioredoxin_ResA/DsbE_sf"/>
</dbReference>
<dbReference type="Proteomes" id="UP001224392">
    <property type="component" value="Unassembled WGS sequence"/>
</dbReference>
<dbReference type="CDD" id="cd02966">
    <property type="entry name" value="TlpA_like_family"/>
    <property type="match status" value="1"/>
</dbReference>
<dbReference type="EMBL" id="BSYJ01000006">
    <property type="protein sequence ID" value="GMG88545.1"/>
    <property type="molecule type" value="Genomic_DNA"/>
</dbReference>
<dbReference type="PANTHER" id="PTHR42852:SF13">
    <property type="entry name" value="PROTEIN DIPZ"/>
    <property type="match status" value="1"/>
</dbReference>
<protein>
    <recommendedName>
        <fullName evidence="1">Thioredoxin domain-containing protein</fullName>
    </recommendedName>
</protein>
<dbReference type="RefSeq" id="WP_285765151.1">
    <property type="nucleotide sequence ID" value="NZ_BSYJ01000006.1"/>
</dbReference>
<evidence type="ECO:0000259" key="1">
    <source>
        <dbReference type="PROSITE" id="PS51352"/>
    </source>
</evidence>
<keyword evidence="3" id="KW-1185">Reference proteome</keyword>